<dbReference type="EMBL" id="AXZG01000047">
    <property type="protein sequence ID" value="ERT65796.1"/>
    <property type="molecule type" value="Genomic_DNA"/>
</dbReference>
<protein>
    <submittedName>
        <fullName evidence="1">Uncharacterized protein</fullName>
    </submittedName>
</protein>
<evidence type="ECO:0000313" key="2">
    <source>
        <dbReference type="Proteomes" id="UP000017174"/>
    </source>
</evidence>
<dbReference type="PATRIC" id="fig|888019.4.peg.1341"/>
<organism evidence="1 2">
    <name type="scientific">Rothia aeria F0184</name>
    <dbReference type="NCBI Taxonomy" id="888019"/>
    <lineage>
        <taxon>Bacteria</taxon>
        <taxon>Bacillati</taxon>
        <taxon>Actinomycetota</taxon>
        <taxon>Actinomycetes</taxon>
        <taxon>Micrococcales</taxon>
        <taxon>Micrococcaceae</taxon>
        <taxon>Rothia</taxon>
    </lineage>
</organism>
<evidence type="ECO:0000313" key="1">
    <source>
        <dbReference type="EMBL" id="ERT65796.1"/>
    </source>
</evidence>
<comment type="caution">
    <text evidence="1">The sequence shown here is derived from an EMBL/GenBank/DDBJ whole genome shotgun (WGS) entry which is preliminary data.</text>
</comment>
<dbReference type="AlphaFoldDB" id="U7V2Q4"/>
<proteinExistence type="predicted"/>
<dbReference type="Proteomes" id="UP000017174">
    <property type="component" value="Unassembled WGS sequence"/>
</dbReference>
<name>U7V2Q4_9MICC</name>
<dbReference type="HOGENOM" id="CLU_3047632_0_0_11"/>
<accession>U7V2Q4</accession>
<sequence length="54" mass="5893">MHVFLQVRDAVTGRGSARGSTFAPAPLAYSGITIQSIFVNDNYSQKCYAIARKN</sequence>
<gene>
    <name evidence="1" type="ORF">HMPREF0742_01596</name>
</gene>
<reference evidence="1 2" key="1">
    <citation type="submission" date="2013-08" db="EMBL/GenBank/DDBJ databases">
        <authorList>
            <person name="Weinstock G."/>
            <person name="Sodergren E."/>
            <person name="Wylie T."/>
            <person name="Fulton L."/>
            <person name="Fulton R."/>
            <person name="Fronick C."/>
            <person name="O'Laughlin M."/>
            <person name="Godfrey J."/>
            <person name="Miner T."/>
            <person name="Herter B."/>
            <person name="Appelbaum E."/>
            <person name="Cordes M."/>
            <person name="Lek S."/>
            <person name="Wollam A."/>
            <person name="Pepin K.H."/>
            <person name="Palsikar V.B."/>
            <person name="Mitreva M."/>
            <person name="Wilson R.K."/>
        </authorList>
    </citation>
    <scope>NUCLEOTIDE SEQUENCE [LARGE SCALE GENOMIC DNA]</scope>
    <source>
        <strain evidence="1 2">F0184</strain>
    </source>
</reference>